<dbReference type="AlphaFoldDB" id="A0A0C2WLV1"/>
<evidence type="ECO:0000256" key="1">
    <source>
        <dbReference type="ARBA" id="ARBA00005783"/>
    </source>
</evidence>
<sequence length="762" mass="85240">MGRTHANRGALLASNLPQLQNLIKRDPQAYRDEFLQQWSHFQSIQRIWKMQPDAVEDGQHFRELVSFVAQVAQCYPEDTKEFPNELATLLRDHYPMLTPDLRRSLVQNLVTLRNKDVITSIDLLRNLFPLLPRTTSSTLRSFIRTTILTDIKTANARTKNHKLNRAVQAMLFGMVERGMDAEVQGDKGKLRNPAPNANGTSSGSKGVEALWAVLLTKELWRKGVWNDAKSVSIVSLGCFHPVAKVQSASLHFFLGEEDEDDDSESEDEGPNIKALMHQRGVKKKTRSGEKKIAKAEKVAKKKRKENATANTPNFPALQLLNDPQTFGEKLYDGILRYDKRYSLEHKLLIMQLLSRVMGTHKLCVLGFYTYIMKYLTHHQLRVPSILVALAQSVHDLTPPDALTPVVRKIAQEFVHPGVGAEVIAAGINAIREVCKRQPWCLSEEDGGVELLGDLIEYRKSRDKGVVVAARSLLQLYREVNPGLLKRRERGKTASMGLTSGSQPLPYGHQRDAAMDIDGLNLLEDHLNQAKEGGSDVDMSEEDEKAWANWDVETDESSEEESEDGWMNVESDGEDKFDVSDSDDEKVPPKPVEDAATPKDEPKRVSTLATTKILTPADFALLQELRLKEAQRVVEAGGGSHSKRKLAMLEAQKKVTAAITEDPSAGIITESVILGARKKAKADYEERMASIAKGREGREKFGSAKGKKKKGVVSSTTNREKQRSKPVMMARQSGAVRAKKMASLRDKQKRIRAHIDRAKKAYH</sequence>
<feature type="compositionally biased region" description="Acidic residues" evidence="7">
    <location>
        <begin position="551"/>
        <end position="563"/>
    </location>
</feature>
<evidence type="ECO:0000259" key="9">
    <source>
        <dbReference type="Pfam" id="PF08158"/>
    </source>
</evidence>
<organism evidence="11 12">
    <name type="scientific">Serendipita vermifera MAFF 305830</name>
    <dbReference type="NCBI Taxonomy" id="933852"/>
    <lineage>
        <taxon>Eukaryota</taxon>
        <taxon>Fungi</taxon>
        <taxon>Dikarya</taxon>
        <taxon>Basidiomycota</taxon>
        <taxon>Agaricomycotina</taxon>
        <taxon>Agaricomycetes</taxon>
        <taxon>Sebacinales</taxon>
        <taxon>Serendipitaceae</taxon>
        <taxon>Serendipita</taxon>
    </lineage>
</organism>
<evidence type="ECO:0000256" key="6">
    <source>
        <dbReference type="RuleBase" id="RU365057"/>
    </source>
</evidence>
<dbReference type="Pfam" id="PF21638">
    <property type="entry name" value="SDA1_C"/>
    <property type="match status" value="1"/>
</dbReference>
<dbReference type="GO" id="GO:0015031">
    <property type="term" value="P:protein transport"/>
    <property type="evidence" value="ECO:0007669"/>
    <property type="project" value="UniProtKB-KW"/>
</dbReference>
<feature type="compositionally biased region" description="Basic residues" evidence="7">
    <location>
        <begin position="736"/>
        <end position="751"/>
    </location>
</feature>
<dbReference type="OrthoDB" id="2196187at2759"/>
<dbReference type="STRING" id="933852.A0A0C2WLV1"/>
<evidence type="ECO:0000313" key="11">
    <source>
        <dbReference type="EMBL" id="KIM27293.1"/>
    </source>
</evidence>
<name>A0A0C2WLV1_SERVB</name>
<evidence type="ECO:0000256" key="7">
    <source>
        <dbReference type="SAM" id="MobiDB-lite"/>
    </source>
</evidence>
<feature type="domain" description="SDA1 N-terminal" evidence="9">
    <location>
        <begin position="206"/>
        <end position="461"/>
    </location>
</feature>
<dbReference type="GO" id="GO:0005730">
    <property type="term" value="C:nucleolus"/>
    <property type="evidence" value="ECO:0007669"/>
    <property type="project" value="UniProtKB-SubCell"/>
</dbReference>
<dbReference type="InterPro" id="IPR027312">
    <property type="entry name" value="Sda1"/>
</dbReference>
<accession>A0A0C2WLV1</accession>
<dbReference type="PANTHER" id="PTHR12730">
    <property type="entry name" value="HSDA/SDA1-RELATED"/>
    <property type="match status" value="1"/>
</dbReference>
<comment type="function">
    <text evidence="6">Required for 60S pre-ribosomal subunits export to the cytoplasm.</text>
</comment>
<feature type="compositionally biased region" description="Basic and acidic residues" evidence="7">
    <location>
        <begin position="573"/>
        <end position="603"/>
    </location>
</feature>
<comment type="subcellular location">
    <subcellularLocation>
        <location evidence="6">Nucleus</location>
        <location evidence="6">Nucleolus</location>
    </subcellularLocation>
</comment>
<gene>
    <name evidence="11" type="ORF">M408DRAFT_171912</name>
</gene>
<dbReference type="InterPro" id="IPR048292">
    <property type="entry name" value="SDA1_C"/>
</dbReference>
<evidence type="ECO:0000259" key="8">
    <source>
        <dbReference type="Pfam" id="PF05285"/>
    </source>
</evidence>
<dbReference type="Proteomes" id="UP000054097">
    <property type="component" value="Unassembled WGS sequence"/>
</dbReference>
<proteinExistence type="inferred from homology"/>
<dbReference type="Pfam" id="PF08158">
    <property type="entry name" value="SDA1_HEAT"/>
    <property type="match status" value="2"/>
</dbReference>
<feature type="domain" description="SDA1 middle" evidence="8">
    <location>
        <begin position="536"/>
        <end position="693"/>
    </location>
</feature>
<keyword evidence="5 6" id="KW-0539">Nucleus</keyword>
<dbReference type="InterPro" id="IPR012977">
    <property type="entry name" value="SDA1_N"/>
</dbReference>
<comment type="similarity">
    <text evidence="1 6">Belongs to the SDA1 family.</text>
</comment>
<keyword evidence="3 6" id="KW-0690">Ribosome biogenesis</keyword>
<reference evidence="11 12" key="1">
    <citation type="submission" date="2014-04" db="EMBL/GenBank/DDBJ databases">
        <authorList>
            <consortium name="DOE Joint Genome Institute"/>
            <person name="Kuo A."/>
            <person name="Zuccaro A."/>
            <person name="Kohler A."/>
            <person name="Nagy L.G."/>
            <person name="Floudas D."/>
            <person name="Copeland A."/>
            <person name="Barry K.W."/>
            <person name="Cichocki N."/>
            <person name="Veneault-Fourrey C."/>
            <person name="LaButti K."/>
            <person name="Lindquist E.A."/>
            <person name="Lipzen A."/>
            <person name="Lundell T."/>
            <person name="Morin E."/>
            <person name="Murat C."/>
            <person name="Sun H."/>
            <person name="Tunlid A."/>
            <person name="Henrissat B."/>
            <person name="Grigoriev I.V."/>
            <person name="Hibbett D.S."/>
            <person name="Martin F."/>
            <person name="Nordberg H.P."/>
            <person name="Cantor M.N."/>
            <person name="Hua S.X."/>
        </authorList>
    </citation>
    <scope>NUCLEOTIDE SEQUENCE [LARGE SCALE GENOMIC DNA]</scope>
    <source>
        <strain evidence="11 12">MAFF 305830</strain>
    </source>
</reference>
<dbReference type="GO" id="GO:0042273">
    <property type="term" value="P:ribosomal large subunit biogenesis"/>
    <property type="evidence" value="ECO:0007669"/>
    <property type="project" value="UniProtKB-UniRule"/>
</dbReference>
<dbReference type="EMBL" id="KN824300">
    <property type="protein sequence ID" value="KIM27293.1"/>
    <property type="molecule type" value="Genomic_DNA"/>
</dbReference>
<feature type="compositionally biased region" description="Basic and acidic residues" evidence="7">
    <location>
        <begin position="752"/>
        <end position="762"/>
    </location>
</feature>
<evidence type="ECO:0000256" key="4">
    <source>
        <dbReference type="ARBA" id="ARBA00022927"/>
    </source>
</evidence>
<protein>
    <recommendedName>
        <fullName evidence="6">Protein SDA1</fullName>
    </recommendedName>
</protein>
<keyword evidence="12" id="KW-1185">Reference proteome</keyword>
<feature type="domain" description="SDA1 N-terminal" evidence="9">
    <location>
        <begin position="67"/>
        <end position="177"/>
    </location>
</feature>
<reference evidence="12" key="2">
    <citation type="submission" date="2015-01" db="EMBL/GenBank/DDBJ databases">
        <title>Evolutionary Origins and Diversification of the Mycorrhizal Mutualists.</title>
        <authorList>
            <consortium name="DOE Joint Genome Institute"/>
            <consortium name="Mycorrhizal Genomics Consortium"/>
            <person name="Kohler A."/>
            <person name="Kuo A."/>
            <person name="Nagy L.G."/>
            <person name="Floudas D."/>
            <person name="Copeland A."/>
            <person name="Barry K.W."/>
            <person name="Cichocki N."/>
            <person name="Veneault-Fourrey C."/>
            <person name="LaButti K."/>
            <person name="Lindquist E.A."/>
            <person name="Lipzen A."/>
            <person name="Lundell T."/>
            <person name="Morin E."/>
            <person name="Murat C."/>
            <person name="Riley R."/>
            <person name="Ohm R."/>
            <person name="Sun H."/>
            <person name="Tunlid A."/>
            <person name="Henrissat B."/>
            <person name="Grigoriev I.V."/>
            <person name="Hibbett D.S."/>
            <person name="Martin F."/>
        </authorList>
    </citation>
    <scope>NUCLEOTIDE SEQUENCE [LARGE SCALE GENOMIC DNA]</scope>
    <source>
        <strain evidence="12">MAFF 305830</strain>
    </source>
</reference>
<evidence type="ECO:0000256" key="3">
    <source>
        <dbReference type="ARBA" id="ARBA00022517"/>
    </source>
</evidence>
<dbReference type="GO" id="GO:0000055">
    <property type="term" value="P:ribosomal large subunit export from nucleus"/>
    <property type="evidence" value="ECO:0007669"/>
    <property type="project" value="UniProtKB-UniRule"/>
</dbReference>
<dbReference type="InterPro" id="IPR007949">
    <property type="entry name" value="SDA1_MD"/>
</dbReference>
<evidence type="ECO:0000313" key="12">
    <source>
        <dbReference type="Proteomes" id="UP000054097"/>
    </source>
</evidence>
<keyword evidence="2 6" id="KW-0813">Transport</keyword>
<dbReference type="PANTHER" id="PTHR12730:SF0">
    <property type="entry name" value="PROTEIN SDA1 HOMOLOG"/>
    <property type="match status" value="1"/>
</dbReference>
<feature type="domain" description="SDA1 C-terminal" evidence="10">
    <location>
        <begin position="713"/>
        <end position="760"/>
    </location>
</feature>
<dbReference type="Pfam" id="PF05285">
    <property type="entry name" value="SDA1_dom"/>
    <property type="match status" value="1"/>
</dbReference>
<evidence type="ECO:0000259" key="10">
    <source>
        <dbReference type="Pfam" id="PF21638"/>
    </source>
</evidence>
<keyword evidence="4 6" id="KW-0653">Protein transport</keyword>
<feature type="region of interest" description="Disordered" evidence="7">
    <location>
        <begin position="531"/>
        <end position="603"/>
    </location>
</feature>
<evidence type="ECO:0000256" key="5">
    <source>
        <dbReference type="ARBA" id="ARBA00023242"/>
    </source>
</evidence>
<feature type="region of interest" description="Disordered" evidence="7">
    <location>
        <begin position="694"/>
        <end position="762"/>
    </location>
</feature>
<dbReference type="HOGENOM" id="CLU_009161_2_1_1"/>
<evidence type="ECO:0000256" key="2">
    <source>
        <dbReference type="ARBA" id="ARBA00022448"/>
    </source>
</evidence>